<gene>
    <name evidence="12" type="ORF">OJ962_18420</name>
</gene>
<feature type="region of interest" description="Disordered" evidence="8">
    <location>
        <begin position="267"/>
        <end position="315"/>
    </location>
</feature>
<feature type="active site" description="Proton donor/acceptor" evidence="7">
    <location>
        <position position="412"/>
    </location>
</feature>
<protein>
    <submittedName>
        <fullName evidence="12">M14 family zinc carboxypeptidase</fullName>
    </submittedName>
</protein>
<evidence type="ECO:0000256" key="2">
    <source>
        <dbReference type="ARBA" id="ARBA00005988"/>
    </source>
</evidence>
<comment type="similarity">
    <text evidence="2 7">Belongs to the peptidase M14 family.</text>
</comment>
<evidence type="ECO:0000256" key="6">
    <source>
        <dbReference type="ARBA" id="ARBA00023049"/>
    </source>
</evidence>
<dbReference type="PRINTS" id="PR00765">
    <property type="entry name" value="CRBOXYPTASEA"/>
</dbReference>
<dbReference type="Gene3D" id="2.60.40.10">
    <property type="entry name" value="Immunoglobulins"/>
    <property type="match status" value="1"/>
</dbReference>
<dbReference type="SUPFAM" id="SSF53187">
    <property type="entry name" value="Zn-dependent exopeptidases"/>
    <property type="match status" value="1"/>
</dbReference>
<dbReference type="Pfam" id="PF17957">
    <property type="entry name" value="Big_7"/>
    <property type="match status" value="1"/>
</dbReference>
<feature type="region of interest" description="Disordered" evidence="8">
    <location>
        <begin position="853"/>
        <end position="882"/>
    </location>
</feature>
<feature type="signal peptide" evidence="9">
    <location>
        <begin position="1"/>
        <end position="25"/>
    </location>
</feature>
<dbReference type="InterPro" id="IPR000834">
    <property type="entry name" value="Peptidase_M14"/>
</dbReference>
<evidence type="ECO:0000256" key="7">
    <source>
        <dbReference type="PROSITE-ProRule" id="PRU01379"/>
    </source>
</evidence>
<dbReference type="RefSeq" id="WP_202954356.1">
    <property type="nucleotide sequence ID" value="NZ_JAPCID010000026.1"/>
</dbReference>
<dbReference type="PROSITE" id="PS50835">
    <property type="entry name" value="IG_LIKE"/>
    <property type="match status" value="1"/>
</dbReference>
<dbReference type="InterPro" id="IPR013783">
    <property type="entry name" value="Ig-like_fold"/>
</dbReference>
<sequence length="1249" mass="134739">MRLRAPALLLASLAACAITPSMASAAESMMPYKIDATAAQSEILKDLGYDMHEGHVHADSGLKHLEIIATKSEVAELKRAGITATALQIDAPVAKDPALGDSPNQFFNVYRTYMEPGGIKDEILKTAAENPDVFKAVKIGTSTLGKPIYALKMTENARNVKDGSRDAILFSSVNHAREWIAAEMGRRLPVWFAEHKDDPKIRELIQTRELWFLPIQNPDGYDYTFTCGVGISTDPAKNKAVPCDYRTLGNNPSSQVTNRYWRKTLRDNNGNGVYGEPSSGGVGDGVDPNRNYPAKRGIDEEGASNSTGSETYRGPYALSEPENLAVDRLQRRVKFTANINYHSAGQLLLTPVSYTTDYYPPDSTLFDAITGTDGDEAVFPYRSQHSSDLYESNGDTIDNAYMNYGIIGWTPEMDTCSTLGDPQGCNQFASPDDEEIVQAVFQKNLQFALNVTKSLPNMGRPKEFEDDPSHYQIKPTQDIQPNRFDVSYGAQGQQVEAIIRKELGPSFITVSVVGQGNTNVTVRMAPAPAGERYNEVNGYYFERRRATIPSRIGNRDLQAGDIVNVVVKAGGLQQEFRYRIQATPDPVPAGQTAKKRVLVVAAEDYTGKSPNVDAGYAAAPRYLTQHVAALEAAGYEVETFNIDAPPQNGGTPNGVVHPPIKYPTAIGVLSHFDAVNYYSGDDFVPQDAGETDPRRITSATEQAGSFEMAPWAHKVMIELREYANEGGKLLVDGRNVHQAFTSNNATLGATGPYTWTPDKLYGFYYPPNNSGDDDLPGTAWQRSRGSSNDTWQNYLGVIGRQSGVGTPELEVLTVKNNNGQDIPNPNPLVSPYPAAPKPGGILAGMSPLVIDTGSANEPNEAADGSPLPQARKPLRLRDWGPTNEPLRAERVEADFATPLTYTTTGGAVISTRDAVALGFGLEQLSQAQRNEVVQRAMAHLLPAGADTTPPTINGFKYPANNHVATPHDPVDLELTTFDERGDMDKVELYADGQYVATTEVYPFQFRYTPPASAVGKTVRLTAKSIDAAGNAATSGALFVNVVAGETRAESPLPIADPTLDGLPIVGETLTCVSGGFLNGPEEFEYEWVRNGAAIEGATDASYVPTTADIGRSVGCRMFASNSAGTADAWSEALFVSPAAPKPQPAATPTPTATPTPQSAVRFTARATCKMASSRKAVTCTITRVTPKGSKTTLTATGRVQGTSKTYRKASTSDSVKVTVRSTKRLKKGAKVVLAVKSGSTTRNMTIKSR</sequence>
<reference evidence="12" key="1">
    <citation type="submission" date="2022-10" db="EMBL/GenBank/DDBJ databases">
        <title>The WGS of Solirubrobacter sp. CPCC 204708.</title>
        <authorList>
            <person name="Jiang Z."/>
        </authorList>
    </citation>
    <scope>NUCLEOTIDE SEQUENCE</scope>
    <source>
        <strain evidence="12">CPCC 204708</strain>
    </source>
</reference>
<dbReference type="Gene3D" id="3.40.630.10">
    <property type="entry name" value="Zn peptidases"/>
    <property type="match status" value="1"/>
</dbReference>
<evidence type="ECO:0000256" key="1">
    <source>
        <dbReference type="ARBA" id="ARBA00001947"/>
    </source>
</evidence>
<comment type="cofactor">
    <cofactor evidence="1">
        <name>Zn(2+)</name>
        <dbReference type="ChEBI" id="CHEBI:29105"/>
    </cofactor>
</comment>
<evidence type="ECO:0000256" key="8">
    <source>
        <dbReference type="SAM" id="MobiDB-lite"/>
    </source>
</evidence>
<evidence type="ECO:0000259" key="10">
    <source>
        <dbReference type="PROSITE" id="PS50835"/>
    </source>
</evidence>
<comment type="caution">
    <text evidence="12">The sequence shown here is derived from an EMBL/GenBank/DDBJ whole genome shotgun (WGS) entry which is preliminary data.</text>
</comment>
<keyword evidence="4" id="KW-0378">Hydrolase</keyword>
<name>A0ABT4RM27_9ACTN</name>
<dbReference type="SMART" id="SM00631">
    <property type="entry name" value="Zn_pept"/>
    <property type="match status" value="1"/>
</dbReference>
<dbReference type="Proteomes" id="UP001147700">
    <property type="component" value="Unassembled WGS sequence"/>
</dbReference>
<dbReference type="CDD" id="cd03859">
    <property type="entry name" value="M14_CPT"/>
    <property type="match status" value="1"/>
</dbReference>
<evidence type="ECO:0000256" key="5">
    <source>
        <dbReference type="ARBA" id="ARBA00022833"/>
    </source>
</evidence>
<evidence type="ECO:0000259" key="11">
    <source>
        <dbReference type="PROSITE" id="PS52035"/>
    </source>
</evidence>
<proteinExistence type="inferred from homology"/>
<accession>A0ABT4RM27</accession>
<dbReference type="PROSITE" id="PS52035">
    <property type="entry name" value="PEPTIDASE_M14"/>
    <property type="match status" value="1"/>
</dbReference>
<keyword evidence="13" id="KW-1185">Reference proteome</keyword>
<dbReference type="PANTHER" id="PTHR11705:SF143">
    <property type="entry name" value="SLL0236 PROTEIN"/>
    <property type="match status" value="1"/>
</dbReference>
<keyword evidence="5" id="KW-0862">Zinc</keyword>
<keyword evidence="9" id="KW-0732">Signal</keyword>
<keyword evidence="6" id="KW-0482">Metalloprotease</keyword>
<evidence type="ECO:0000256" key="9">
    <source>
        <dbReference type="SAM" id="SignalP"/>
    </source>
</evidence>
<dbReference type="InterPro" id="IPR007110">
    <property type="entry name" value="Ig-like_dom"/>
</dbReference>
<evidence type="ECO:0000313" key="12">
    <source>
        <dbReference type="EMBL" id="MDA0139483.1"/>
    </source>
</evidence>
<keyword evidence="12" id="KW-0121">Carboxypeptidase</keyword>
<evidence type="ECO:0000313" key="13">
    <source>
        <dbReference type="Proteomes" id="UP001147700"/>
    </source>
</evidence>
<dbReference type="Pfam" id="PF00246">
    <property type="entry name" value="Peptidase_M14"/>
    <property type="match status" value="1"/>
</dbReference>
<dbReference type="Gene3D" id="2.60.40.2700">
    <property type="match status" value="1"/>
</dbReference>
<dbReference type="InterPro" id="IPR033810">
    <property type="entry name" value="Carboxypeptidase_T"/>
</dbReference>
<evidence type="ECO:0000256" key="3">
    <source>
        <dbReference type="ARBA" id="ARBA00022670"/>
    </source>
</evidence>
<feature type="domain" description="Peptidase M14" evidence="11">
    <location>
        <begin position="109"/>
        <end position="448"/>
    </location>
</feature>
<feature type="domain" description="Ig-like" evidence="10">
    <location>
        <begin position="1051"/>
        <end position="1178"/>
    </location>
</feature>
<evidence type="ECO:0000256" key="4">
    <source>
        <dbReference type="ARBA" id="ARBA00022801"/>
    </source>
</evidence>
<dbReference type="GO" id="GO:0004180">
    <property type="term" value="F:carboxypeptidase activity"/>
    <property type="evidence" value="ECO:0007669"/>
    <property type="project" value="UniProtKB-KW"/>
</dbReference>
<dbReference type="EMBL" id="JAPCID010000026">
    <property type="protein sequence ID" value="MDA0139483.1"/>
    <property type="molecule type" value="Genomic_DNA"/>
</dbReference>
<keyword evidence="3" id="KW-0645">Protease</keyword>
<dbReference type="PANTHER" id="PTHR11705">
    <property type="entry name" value="PROTEASE FAMILY M14 CARBOXYPEPTIDASE A,B"/>
    <property type="match status" value="1"/>
</dbReference>
<organism evidence="12 13">
    <name type="scientific">Solirubrobacter deserti</name>
    <dbReference type="NCBI Taxonomy" id="2282478"/>
    <lineage>
        <taxon>Bacteria</taxon>
        <taxon>Bacillati</taxon>
        <taxon>Actinomycetota</taxon>
        <taxon>Thermoleophilia</taxon>
        <taxon>Solirubrobacterales</taxon>
        <taxon>Solirubrobacteraceae</taxon>
        <taxon>Solirubrobacter</taxon>
    </lineage>
</organism>
<feature type="chain" id="PRO_5045053500" evidence="9">
    <location>
        <begin position="26"/>
        <end position="1249"/>
    </location>
</feature>
<dbReference type="PROSITE" id="PS51257">
    <property type="entry name" value="PROKAR_LIPOPROTEIN"/>
    <property type="match status" value="1"/>
</dbReference>